<evidence type="ECO:0000256" key="4">
    <source>
        <dbReference type="ARBA" id="ARBA00022533"/>
    </source>
</evidence>
<dbReference type="AlphaFoldDB" id="B7IER4"/>
<evidence type="ECO:0000256" key="3">
    <source>
        <dbReference type="ARBA" id="ARBA00006047"/>
    </source>
</evidence>
<dbReference type="PANTHER" id="PTHR11468:SF3">
    <property type="entry name" value="GLYCOGEN PHOSPHORYLASE, LIVER FORM"/>
    <property type="match status" value="1"/>
</dbReference>
<dbReference type="FunFam" id="3.40.50.2000:FF:000003">
    <property type="entry name" value="Alpha-1,4 glucan phosphorylase"/>
    <property type="match status" value="1"/>
</dbReference>
<dbReference type="NCBIfam" id="TIGR02093">
    <property type="entry name" value="P_ylase"/>
    <property type="match status" value="1"/>
</dbReference>
<keyword evidence="13" id="KW-1185">Reference proteome</keyword>
<dbReference type="InterPro" id="IPR000811">
    <property type="entry name" value="Glyco_trans_35"/>
</dbReference>
<dbReference type="HOGENOM" id="CLU_010198_1_1_0"/>
<dbReference type="GO" id="GO:0005980">
    <property type="term" value="P:glycogen catabolic process"/>
    <property type="evidence" value="ECO:0007669"/>
    <property type="project" value="TreeGrafter"/>
</dbReference>
<evidence type="ECO:0000256" key="8">
    <source>
        <dbReference type="ARBA" id="ARBA00023277"/>
    </source>
</evidence>
<dbReference type="PIRSF" id="PIRSF000460">
    <property type="entry name" value="Pprylas_GlgP"/>
    <property type="match status" value="1"/>
</dbReference>
<comment type="function">
    <text evidence="11">Allosteric enzyme that catalyzes the rate-limiting step in glycogen catabolism, the phosphorolytic cleavage of glycogen to produce glucose-1-phosphate, and plays a central role in maintaining cellular and organismal glucose homeostasis.</text>
</comment>
<keyword evidence="8 11" id="KW-0119">Carbohydrate metabolism</keyword>
<evidence type="ECO:0000313" key="13">
    <source>
        <dbReference type="Proteomes" id="UP000002453"/>
    </source>
</evidence>
<dbReference type="EC" id="2.4.1.1" evidence="11"/>
<dbReference type="PROSITE" id="PS00102">
    <property type="entry name" value="PHOSPHORYLASE"/>
    <property type="match status" value="1"/>
</dbReference>
<dbReference type="FunFam" id="3.40.50.2000:FF:000002">
    <property type="entry name" value="Alpha-1,4 glucan phosphorylase"/>
    <property type="match status" value="1"/>
</dbReference>
<feature type="modified residue" description="N6-(pyridoxal phosphate)lysine" evidence="10">
    <location>
        <position position="674"/>
    </location>
</feature>
<dbReference type="RefSeq" id="WP_012579329.1">
    <property type="nucleotide sequence ID" value="NC_011653.1"/>
</dbReference>
<dbReference type="EMBL" id="CP001185">
    <property type="protein sequence ID" value="ACJ74578.1"/>
    <property type="molecule type" value="Genomic_DNA"/>
</dbReference>
<comment type="cofactor">
    <cofactor evidence="2 11">
        <name>pyridoxal 5'-phosphate</name>
        <dbReference type="ChEBI" id="CHEBI:597326"/>
    </cofactor>
</comment>
<organism evidence="12 13">
    <name type="scientific">Thermosipho africanus (strain TCF52B)</name>
    <dbReference type="NCBI Taxonomy" id="484019"/>
    <lineage>
        <taxon>Bacteria</taxon>
        <taxon>Thermotogati</taxon>
        <taxon>Thermotogota</taxon>
        <taxon>Thermotogae</taxon>
        <taxon>Thermotogales</taxon>
        <taxon>Fervidobacteriaceae</taxon>
        <taxon>Thermosipho</taxon>
    </lineage>
</organism>
<dbReference type="GO" id="GO:0008184">
    <property type="term" value="F:glycogen phosphorylase activity"/>
    <property type="evidence" value="ECO:0007669"/>
    <property type="project" value="InterPro"/>
</dbReference>
<protein>
    <recommendedName>
        <fullName evidence="11">Alpha-1,4 glucan phosphorylase</fullName>
        <ecNumber evidence="11">2.4.1.1</ecNumber>
    </recommendedName>
</protein>
<dbReference type="Gene3D" id="3.40.50.2000">
    <property type="entry name" value="Glycogen Phosphorylase B"/>
    <property type="match status" value="2"/>
</dbReference>
<dbReference type="CDD" id="cd04300">
    <property type="entry name" value="GT35_Glycogen_Phosphorylase"/>
    <property type="match status" value="1"/>
</dbReference>
<dbReference type="CAZy" id="GT35">
    <property type="family name" value="Glycosyltransferase Family 35"/>
</dbReference>
<evidence type="ECO:0000256" key="2">
    <source>
        <dbReference type="ARBA" id="ARBA00001933"/>
    </source>
</evidence>
<keyword evidence="7 10" id="KW-0663">Pyridoxal phosphate</keyword>
<dbReference type="InterPro" id="IPR011833">
    <property type="entry name" value="Glycg_phsphrylas"/>
</dbReference>
<evidence type="ECO:0000256" key="9">
    <source>
        <dbReference type="ARBA" id="ARBA00025174"/>
    </source>
</evidence>
<evidence type="ECO:0000256" key="7">
    <source>
        <dbReference type="ARBA" id="ARBA00022898"/>
    </source>
</evidence>
<dbReference type="GO" id="GO:0005737">
    <property type="term" value="C:cytoplasm"/>
    <property type="evidence" value="ECO:0007669"/>
    <property type="project" value="TreeGrafter"/>
</dbReference>
<dbReference type="Pfam" id="PF00343">
    <property type="entry name" value="Phosphorylase"/>
    <property type="match status" value="1"/>
</dbReference>
<dbReference type="STRING" id="484019.THA_70"/>
<comment type="similarity">
    <text evidence="3 11">Belongs to the glycogen phosphorylase family.</text>
</comment>
<dbReference type="GO" id="GO:0030170">
    <property type="term" value="F:pyridoxal phosphate binding"/>
    <property type="evidence" value="ECO:0007669"/>
    <property type="project" value="InterPro"/>
</dbReference>
<evidence type="ECO:0000313" key="12">
    <source>
        <dbReference type="EMBL" id="ACJ74578.1"/>
    </source>
</evidence>
<reference evidence="12 13" key="1">
    <citation type="journal article" date="2009" name="J. Bacteriol.">
        <title>The genome of Thermosipho africanus TCF52B: lateral genetic connections to the Firmicutes and Archaea.</title>
        <authorList>
            <person name="Nesboe C.L."/>
            <person name="Bapteste E."/>
            <person name="Curtis B."/>
            <person name="Dahle H."/>
            <person name="Lopez P."/>
            <person name="Macleod D."/>
            <person name="Dlutek M."/>
            <person name="Bowman S."/>
            <person name="Zhaxybayeva O."/>
            <person name="Birkeland N.-K."/>
            <person name="Doolittle W.F."/>
        </authorList>
    </citation>
    <scope>NUCLEOTIDE SEQUENCE [LARGE SCALE GENOMIC DNA]</scope>
    <source>
        <strain evidence="12 13">TCF52B</strain>
    </source>
</reference>
<comment type="catalytic activity">
    <reaction evidence="1 11">
        <text>[(1-&gt;4)-alpha-D-glucosyl](n) + phosphate = [(1-&gt;4)-alpha-D-glucosyl](n-1) + alpha-D-glucose 1-phosphate</text>
        <dbReference type="Rhea" id="RHEA:41732"/>
        <dbReference type="Rhea" id="RHEA-COMP:9584"/>
        <dbReference type="Rhea" id="RHEA-COMP:9586"/>
        <dbReference type="ChEBI" id="CHEBI:15444"/>
        <dbReference type="ChEBI" id="CHEBI:43474"/>
        <dbReference type="ChEBI" id="CHEBI:58601"/>
        <dbReference type="EC" id="2.4.1.1"/>
    </reaction>
</comment>
<sequence length="831" mass="96708">MMDVSKKLKDEKYRTSKKVKDLKENFIDHLNLTLGKDFKNATMWDKFYALSLVVKDRVLERWLKTQKKYYESNDVKRVYYLSIEFLMGRLLYNNILNLKIDKEIKKAMDEIGLSLDELSEIEPDAGLGNGGLGRLAACFLDSIATLSYPGYGYGIRYEYGIFKQLIKDGFQVEVPDDWLKNGNPWEIERKDRAVKVKFFGRTESYKDKEGNTRFRWVDTYDVIALPYDTPVVGYGNDVANTLRLWSAKPITEFDFDNFQKGNYVKAVESQAIAGAISKVLYPNDAFYAGRELRLKQEYFFVSASIQDIIRRFKSQFGNNFDIFPEKNVIQLNDTHPALAIPELMRILVDEEFLPWEKAWEITTKTFAYTNHTVMPEALEKWEVHLLERLLPRHLEIMYEINARFLDNVSKYYPGNIEKIRNVSIFEEGHVKQARMANLSVVGSFSINGVSKLHTEILKERVFKDFYDIWPEKFNNKTNGITQRRWLLQSNPELSKLITDTIGDEWIVNLDHLKNLEKYADDKVFLNEFYKVKQNNKIRLSNYIKKELNIDVNPDSIFDVQVKRLHEYKRQLLNVMHIIYLYQTLKENPEQDIYPRTFIFGAKAAPGYRMAKLIIKLINSVADVINNDNEIADKIKVVFVPNYNVSLAEIIIPAANVSEQISTAGKEASGTGNMKFALNGALTIGTLDGANIEIKECVGDENIFIFGLTAEQVAKLKESRLYNPYEIYLRNENIRKILDAINNGYFNKNDPELFKDIFQSLLFGLNGAQADEYMLLADFDSYKTRHKEIDFIYRDKYRWNKKALLNVARVGMFSSDRTIREYARDIWKVKSI</sequence>
<dbReference type="PANTHER" id="PTHR11468">
    <property type="entry name" value="GLYCOGEN PHOSPHORYLASE"/>
    <property type="match status" value="1"/>
</dbReference>
<keyword evidence="5 11" id="KW-0328">Glycosyltransferase</keyword>
<gene>
    <name evidence="12" type="ordered locus">THA_70</name>
</gene>
<evidence type="ECO:0000256" key="5">
    <source>
        <dbReference type="ARBA" id="ARBA00022676"/>
    </source>
</evidence>
<proteinExistence type="inferred from homology"/>
<keyword evidence="4" id="KW-0021">Allosteric enzyme</keyword>
<accession>B7IER4</accession>
<dbReference type="InterPro" id="IPR035090">
    <property type="entry name" value="Pyridoxal_P_attach_site"/>
</dbReference>
<evidence type="ECO:0000256" key="6">
    <source>
        <dbReference type="ARBA" id="ARBA00022679"/>
    </source>
</evidence>
<dbReference type="Proteomes" id="UP000002453">
    <property type="component" value="Chromosome"/>
</dbReference>
<dbReference type="KEGG" id="taf:THA_70"/>
<keyword evidence="6 11" id="KW-0808">Transferase</keyword>
<comment type="function">
    <text evidence="9">Phosphorylase is an important allosteric enzyme in carbohydrate metabolism. Enzymes from different sources differ in their regulatory mechanisms and in their natural substrates. However, all known phosphorylases share catalytic and structural properties.</text>
</comment>
<dbReference type="SUPFAM" id="SSF53756">
    <property type="entry name" value="UDP-Glycosyltransferase/glycogen phosphorylase"/>
    <property type="match status" value="1"/>
</dbReference>
<name>B7IER4_THEAB</name>
<evidence type="ECO:0000256" key="1">
    <source>
        <dbReference type="ARBA" id="ARBA00001275"/>
    </source>
</evidence>
<evidence type="ECO:0000256" key="11">
    <source>
        <dbReference type="RuleBase" id="RU000587"/>
    </source>
</evidence>
<evidence type="ECO:0000256" key="10">
    <source>
        <dbReference type="PIRSR" id="PIRSR000460-1"/>
    </source>
</evidence>
<dbReference type="eggNOG" id="COG0058">
    <property type="taxonomic scope" value="Bacteria"/>
</dbReference>